<keyword evidence="3" id="KW-1185">Reference proteome</keyword>
<dbReference type="RefSeq" id="WP_146202622.1">
    <property type="nucleotide sequence ID" value="NZ_QGDN01000001.1"/>
</dbReference>
<proteinExistence type="predicted"/>
<evidence type="ECO:0000313" key="3">
    <source>
        <dbReference type="Proteomes" id="UP000250028"/>
    </source>
</evidence>
<gene>
    <name evidence="2" type="ORF">SAMN04489750_3511</name>
</gene>
<evidence type="ECO:0000313" key="2">
    <source>
        <dbReference type="EMBL" id="SSA36131.1"/>
    </source>
</evidence>
<dbReference type="EMBL" id="UESZ01000001">
    <property type="protein sequence ID" value="SSA36131.1"/>
    <property type="molecule type" value="Genomic_DNA"/>
</dbReference>
<organism evidence="2 3">
    <name type="scientific">Branchiibius hedensis</name>
    <dbReference type="NCBI Taxonomy" id="672460"/>
    <lineage>
        <taxon>Bacteria</taxon>
        <taxon>Bacillati</taxon>
        <taxon>Actinomycetota</taxon>
        <taxon>Actinomycetes</taxon>
        <taxon>Micrococcales</taxon>
        <taxon>Dermacoccaceae</taxon>
        <taxon>Branchiibius</taxon>
    </lineage>
</organism>
<accession>A0A2Y8ZV14</accession>
<name>A0A2Y8ZV14_9MICO</name>
<sequence>MTNQVRTPAGPADPRNVHRVDPGQAVIDDDGLRVADEHVLTPGGWKHRSLVHEVPQGMRVEHHRGRLRLVDDKGQHTIDCGPEPLHPPGRPLQPRASVESLRMRADLLSRAAGRNKKVVPALGEGWITYASWTNDTGTPVSRFSTTWTVPPAPRTDHGQTVFLFNGIQNSTMIYQPVLQWGPSAAGGGSKWSVASWYADGSTGQSFHSTLVDVNVGDVLTGVMVRGRKRGNGYNYGCSFTGIPNTNLPVFNIQELTWCNETLEVYGAQSESDYPDVAMTALRNIELRCGSTAPDFLWTVNNAVTDIGQHCVIVNEKVTGAGEVDLWYRPSSWWLSGFGSVAAGASQDWWFSFGGTGDAGPQLIQAEPVEPSGQLTTIANAESLDSNGHLTYHATVRNDGPTAVHFQWRGGGR</sequence>
<protein>
    <submittedName>
        <fullName evidence="2">Uncharacterized protein</fullName>
    </submittedName>
</protein>
<dbReference type="Proteomes" id="UP000250028">
    <property type="component" value="Unassembled WGS sequence"/>
</dbReference>
<dbReference type="OrthoDB" id="5289073at2"/>
<feature type="region of interest" description="Disordered" evidence="1">
    <location>
        <begin position="1"/>
        <end position="22"/>
    </location>
</feature>
<reference evidence="3" key="1">
    <citation type="submission" date="2016-10" db="EMBL/GenBank/DDBJ databases">
        <authorList>
            <person name="Varghese N."/>
            <person name="Submissions S."/>
        </authorList>
    </citation>
    <scope>NUCLEOTIDE SEQUENCE [LARGE SCALE GENOMIC DNA]</scope>
    <source>
        <strain evidence="3">DSM 22951</strain>
    </source>
</reference>
<evidence type="ECO:0000256" key="1">
    <source>
        <dbReference type="SAM" id="MobiDB-lite"/>
    </source>
</evidence>
<dbReference type="AlphaFoldDB" id="A0A2Y8ZV14"/>